<comment type="caution">
    <text evidence="3">The sequence shown here is derived from an EMBL/GenBank/DDBJ whole genome shotgun (WGS) entry which is preliminary data.</text>
</comment>
<dbReference type="HAMAP" id="MF_01539">
    <property type="entry name" value="TmcAL"/>
    <property type="match status" value="1"/>
</dbReference>
<proteinExistence type="inferred from homology"/>
<dbReference type="PANTHER" id="PTHR37825:SF1">
    <property type="entry name" value="TRNA(MET) CYTIDINE ACETATE LIGASE"/>
    <property type="match status" value="1"/>
</dbReference>
<sequence length="406" mass="44807">MIRKEKTMKHIGLIAEFNPLHTGHAYILQKTRDRYGSEAVITVIMSGAFVQRGEPALFDKFDRASFALTCGADTVFELPAAYALSHADDFASGAVRLAASLGIDTLVCGSEKGTGPEFMEIVKLWRTEKAQDLITAYTKKHIPYGTAVTTALSELDKQAALLLTTPNALLAFTYAKAVQKHSPSMHLDIVRRHMSDTALYTTGSSIRKAVTAGAPPDGYLPYIPPAIAAAVRELIRNGAYTDYGRYEELVLYRGRTAVPGRLKTVAAFAEGLNNRWHLVMSEASSLTEGLERLKTKRYMYSRLCRMAACTVLEIDRADMNEWLESGPAYGRLLGANKKGRTLLKKFRNGKTPQIITKTADAALTGAAAKMLALDIRAADIQHLCFHNKEARMGRTDYRQMPIIRDL</sequence>
<evidence type="ECO:0000313" key="4">
    <source>
        <dbReference type="Proteomes" id="UP000005481"/>
    </source>
</evidence>
<dbReference type="Gene3D" id="3.40.50.620">
    <property type="entry name" value="HUPs"/>
    <property type="match status" value="1"/>
</dbReference>
<organism evidence="3 4">
    <name type="scientific">Anaeroglobus geminatus F0357</name>
    <dbReference type="NCBI Taxonomy" id="861450"/>
    <lineage>
        <taxon>Bacteria</taxon>
        <taxon>Bacillati</taxon>
        <taxon>Bacillota</taxon>
        <taxon>Negativicutes</taxon>
        <taxon>Veillonellales</taxon>
        <taxon>Veillonellaceae</taxon>
        <taxon>Anaeroglobus</taxon>
    </lineage>
</organism>
<dbReference type="STRING" id="861450.HMPREF0080_01437"/>
<evidence type="ECO:0000313" key="3">
    <source>
        <dbReference type="EMBL" id="EHM39748.1"/>
    </source>
</evidence>
<keyword evidence="2" id="KW-0067">ATP-binding</keyword>
<reference evidence="3 4" key="1">
    <citation type="submission" date="2011-08" db="EMBL/GenBank/DDBJ databases">
        <authorList>
            <person name="Weinstock G."/>
            <person name="Sodergren E."/>
            <person name="Clifton S."/>
            <person name="Fulton L."/>
            <person name="Fulton B."/>
            <person name="Courtney L."/>
            <person name="Fronick C."/>
            <person name="Harrison M."/>
            <person name="Strong C."/>
            <person name="Farmer C."/>
            <person name="Delahaunty K."/>
            <person name="Markovic C."/>
            <person name="Hall O."/>
            <person name="Minx P."/>
            <person name="Tomlinson C."/>
            <person name="Mitreva M."/>
            <person name="Hou S."/>
            <person name="Chen J."/>
            <person name="Wollam A."/>
            <person name="Pepin K.H."/>
            <person name="Johnson M."/>
            <person name="Bhonagiri V."/>
            <person name="Zhang X."/>
            <person name="Suruliraj S."/>
            <person name="Warren W."/>
            <person name="Chinwalla A."/>
            <person name="Mardis E.R."/>
            <person name="Wilson R.K."/>
        </authorList>
    </citation>
    <scope>NUCLEOTIDE SEQUENCE [LARGE SCALE GENOMIC DNA]</scope>
    <source>
        <strain evidence="3 4">F0357</strain>
    </source>
</reference>
<dbReference type="AlphaFoldDB" id="G9YIE4"/>
<comment type="caution">
    <text evidence="2">Lacks conserved residue(s) required for the propagation of feature annotation.</text>
</comment>
<comment type="function">
    <text evidence="2">Catalyzes the formation of N(4)-acetylcytidine (ac(4)C) at the wobble position of elongator tRNA(Met), using acetate and ATP as substrates. First activates an acetate ion to form acetyladenylate (Ac-AMP) and then transfers the acetyl group to tRNA to form ac(4)C34.</text>
</comment>
<dbReference type="InterPro" id="IPR014729">
    <property type="entry name" value="Rossmann-like_a/b/a_fold"/>
</dbReference>
<keyword evidence="2" id="KW-0694">RNA-binding</keyword>
<name>G9YIE4_9FIRM</name>
<feature type="binding site" evidence="2">
    <location>
        <position position="109"/>
    </location>
    <ligand>
        <name>ATP</name>
        <dbReference type="ChEBI" id="CHEBI:30616"/>
    </ligand>
</feature>
<dbReference type="GO" id="GO:0000049">
    <property type="term" value="F:tRNA binding"/>
    <property type="evidence" value="ECO:0007669"/>
    <property type="project" value="UniProtKB-KW"/>
</dbReference>
<comment type="subcellular location">
    <subcellularLocation>
        <location evidence="2">Cytoplasm</location>
    </subcellularLocation>
</comment>
<dbReference type="HOGENOM" id="CLU_038915_0_1_9"/>
<keyword evidence="2" id="KW-0963">Cytoplasm</keyword>
<feature type="binding site" evidence="2">
    <location>
        <position position="192"/>
    </location>
    <ligand>
        <name>ATP</name>
        <dbReference type="ChEBI" id="CHEBI:30616"/>
    </ligand>
</feature>
<comment type="catalytic activity">
    <reaction evidence="2">
        <text>cytidine(34) in elongator tRNA(Met) + acetate + ATP = N(4)-acetylcytidine(34) in elongator tRNA(Met) + AMP + diphosphate</text>
        <dbReference type="Rhea" id="RHEA:58144"/>
        <dbReference type="Rhea" id="RHEA-COMP:10693"/>
        <dbReference type="Rhea" id="RHEA-COMP:10694"/>
        <dbReference type="ChEBI" id="CHEBI:30089"/>
        <dbReference type="ChEBI" id="CHEBI:30616"/>
        <dbReference type="ChEBI" id="CHEBI:33019"/>
        <dbReference type="ChEBI" id="CHEBI:74900"/>
        <dbReference type="ChEBI" id="CHEBI:82748"/>
        <dbReference type="ChEBI" id="CHEBI:456215"/>
    </reaction>
</comment>
<comment type="similarity">
    <text evidence="2">Belongs to the TmcAL family.</text>
</comment>
<protein>
    <recommendedName>
        <fullName evidence="2">tRNA(Met) cytidine acetate ligase</fullName>
        <ecNumber evidence="2">6.3.4.-</ecNumber>
    </recommendedName>
</protein>
<dbReference type="GO" id="GO:0005524">
    <property type="term" value="F:ATP binding"/>
    <property type="evidence" value="ECO:0007669"/>
    <property type="project" value="UniProtKB-KW"/>
</dbReference>
<dbReference type="PATRIC" id="fig|861450.3.peg.1326"/>
<accession>G9YIE4</accession>
<dbReference type="eggNOG" id="COG1323">
    <property type="taxonomic scope" value="Bacteria"/>
</dbReference>
<dbReference type="InterPro" id="IPR008513">
    <property type="entry name" value="tRNA(Met)_cyd_acetate_ligase"/>
</dbReference>
<keyword evidence="2" id="KW-0436">Ligase</keyword>
<evidence type="ECO:0000256" key="1">
    <source>
        <dbReference type="ARBA" id="ARBA00022694"/>
    </source>
</evidence>
<dbReference type="Proteomes" id="UP000005481">
    <property type="component" value="Unassembled WGS sequence"/>
</dbReference>
<keyword evidence="1 2" id="KW-0819">tRNA processing</keyword>
<feature type="binding site" evidence="2">
    <location>
        <position position="167"/>
    </location>
    <ligand>
        <name>ATP</name>
        <dbReference type="ChEBI" id="CHEBI:30616"/>
    </ligand>
</feature>
<evidence type="ECO:0000256" key="2">
    <source>
        <dbReference type="HAMAP-Rule" id="MF_01539"/>
    </source>
</evidence>
<keyword evidence="2" id="KW-0820">tRNA-binding</keyword>
<dbReference type="GO" id="GO:0006400">
    <property type="term" value="P:tRNA modification"/>
    <property type="evidence" value="ECO:0007669"/>
    <property type="project" value="UniProtKB-UniRule"/>
</dbReference>
<keyword evidence="4" id="KW-1185">Reference proteome</keyword>
<dbReference type="GO" id="GO:0005737">
    <property type="term" value="C:cytoplasm"/>
    <property type="evidence" value="ECO:0007669"/>
    <property type="project" value="UniProtKB-SubCell"/>
</dbReference>
<dbReference type="SUPFAM" id="SSF52374">
    <property type="entry name" value="Nucleotidylyl transferase"/>
    <property type="match status" value="1"/>
</dbReference>
<gene>
    <name evidence="2" type="primary">tmcAL</name>
    <name evidence="3" type="ORF">HMPREF0080_01437</name>
</gene>
<dbReference type="OrthoDB" id="9769796at2"/>
<feature type="binding site" evidence="2">
    <location>
        <begin position="14"/>
        <end position="27"/>
    </location>
    <ligand>
        <name>ATP</name>
        <dbReference type="ChEBI" id="CHEBI:30616"/>
    </ligand>
</feature>
<dbReference type="PANTHER" id="PTHR37825">
    <property type="entry name" value="TRNA(MET) CYTIDINE ACETATE LIGASE"/>
    <property type="match status" value="1"/>
</dbReference>
<dbReference type="GO" id="GO:0016879">
    <property type="term" value="F:ligase activity, forming carbon-nitrogen bonds"/>
    <property type="evidence" value="ECO:0007669"/>
    <property type="project" value="UniProtKB-UniRule"/>
</dbReference>
<dbReference type="EC" id="6.3.4.-" evidence="2"/>
<dbReference type="Pfam" id="PF05636">
    <property type="entry name" value="HIGH_NTase1"/>
    <property type="match status" value="1"/>
</dbReference>
<dbReference type="EMBL" id="AGCJ01000060">
    <property type="protein sequence ID" value="EHM39748.1"/>
    <property type="molecule type" value="Genomic_DNA"/>
</dbReference>
<keyword evidence="2" id="KW-0547">Nucleotide-binding</keyword>